<dbReference type="GO" id="GO:0004672">
    <property type="term" value="F:protein kinase activity"/>
    <property type="evidence" value="ECO:0007669"/>
    <property type="project" value="InterPro"/>
</dbReference>
<dbReference type="SUPFAM" id="SSF56112">
    <property type="entry name" value="Protein kinase-like (PK-like)"/>
    <property type="match status" value="1"/>
</dbReference>
<organism evidence="9 10">
    <name type="scientific">Acorus gramineus</name>
    <name type="common">Dwarf sweet flag</name>
    <dbReference type="NCBI Taxonomy" id="55184"/>
    <lineage>
        <taxon>Eukaryota</taxon>
        <taxon>Viridiplantae</taxon>
        <taxon>Streptophyta</taxon>
        <taxon>Embryophyta</taxon>
        <taxon>Tracheophyta</taxon>
        <taxon>Spermatophyta</taxon>
        <taxon>Magnoliopsida</taxon>
        <taxon>Liliopsida</taxon>
        <taxon>Acoraceae</taxon>
        <taxon>Acorus</taxon>
    </lineage>
</organism>
<comment type="catalytic activity">
    <reaction evidence="1">
        <text>S-ubiquitinyl-[E2 ubiquitin-conjugating enzyme]-L-cysteine + [acceptor protein]-L-lysine = [E2 ubiquitin-conjugating enzyme]-L-cysteine + N(6)-ubiquitinyl-[acceptor protein]-L-lysine.</text>
        <dbReference type="EC" id="2.3.2.27"/>
    </reaction>
</comment>
<name>A0AAV9BEI0_ACOGR</name>
<dbReference type="CDD" id="cd16655">
    <property type="entry name" value="RING-Ubox_WDSUB1-like"/>
    <property type="match status" value="1"/>
</dbReference>
<feature type="domain" description="Protein kinase" evidence="7">
    <location>
        <begin position="388"/>
        <end position="690"/>
    </location>
</feature>
<proteinExistence type="predicted"/>
<accession>A0AAV9BEI0</accession>
<protein>
    <recommendedName>
        <fullName evidence="3">RING-type E3 ubiquitin transferase</fullName>
        <ecNumber evidence="3">2.3.2.27</ecNumber>
    </recommendedName>
</protein>
<evidence type="ECO:0000259" key="8">
    <source>
        <dbReference type="PROSITE" id="PS51698"/>
    </source>
</evidence>
<evidence type="ECO:0000259" key="7">
    <source>
        <dbReference type="PROSITE" id="PS50011"/>
    </source>
</evidence>
<dbReference type="InterPro" id="IPR013083">
    <property type="entry name" value="Znf_RING/FYVE/PHD"/>
</dbReference>
<dbReference type="PANTHER" id="PTHR45647:SF56">
    <property type="entry name" value="U-BOX DOMAIN-CONTAINING PROTEIN 50-RELATED"/>
    <property type="match status" value="1"/>
</dbReference>
<dbReference type="InterPro" id="IPR001245">
    <property type="entry name" value="Ser-Thr/Tyr_kinase_cat_dom"/>
</dbReference>
<gene>
    <name evidence="9" type="ORF">QJS04_geneDACA005713</name>
</gene>
<evidence type="ECO:0000313" key="10">
    <source>
        <dbReference type="Proteomes" id="UP001179952"/>
    </source>
</evidence>
<evidence type="ECO:0000256" key="2">
    <source>
        <dbReference type="ARBA" id="ARBA00004906"/>
    </source>
</evidence>
<dbReference type="PROSITE" id="PS51698">
    <property type="entry name" value="U_BOX"/>
    <property type="match status" value="1"/>
</dbReference>
<feature type="coiled-coil region" evidence="6">
    <location>
        <begin position="269"/>
        <end position="345"/>
    </location>
</feature>
<dbReference type="Gene3D" id="1.10.510.10">
    <property type="entry name" value="Transferase(Phosphotransferase) domain 1"/>
    <property type="match status" value="1"/>
</dbReference>
<keyword evidence="4" id="KW-0808">Transferase</keyword>
<dbReference type="SMART" id="SM00504">
    <property type="entry name" value="Ubox"/>
    <property type="match status" value="1"/>
</dbReference>
<evidence type="ECO:0000313" key="9">
    <source>
        <dbReference type="EMBL" id="KAK1274816.1"/>
    </source>
</evidence>
<feature type="domain" description="U-box" evidence="8">
    <location>
        <begin position="615"/>
        <end position="689"/>
    </location>
</feature>
<reference evidence="9" key="1">
    <citation type="journal article" date="2023" name="Nat. Commun.">
        <title>Diploid and tetraploid genomes of Acorus and the evolution of monocots.</title>
        <authorList>
            <person name="Ma L."/>
            <person name="Liu K.W."/>
            <person name="Li Z."/>
            <person name="Hsiao Y.Y."/>
            <person name="Qi Y."/>
            <person name="Fu T."/>
            <person name="Tang G.D."/>
            <person name="Zhang D."/>
            <person name="Sun W.H."/>
            <person name="Liu D.K."/>
            <person name="Li Y."/>
            <person name="Chen G.Z."/>
            <person name="Liu X.D."/>
            <person name="Liao X.Y."/>
            <person name="Jiang Y.T."/>
            <person name="Yu X."/>
            <person name="Hao Y."/>
            <person name="Huang J."/>
            <person name="Zhao X.W."/>
            <person name="Ke S."/>
            <person name="Chen Y.Y."/>
            <person name="Wu W.L."/>
            <person name="Hsu J.L."/>
            <person name="Lin Y.F."/>
            <person name="Huang M.D."/>
            <person name="Li C.Y."/>
            <person name="Huang L."/>
            <person name="Wang Z.W."/>
            <person name="Zhao X."/>
            <person name="Zhong W.Y."/>
            <person name="Peng D.H."/>
            <person name="Ahmad S."/>
            <person name="Lan S."/>
            <person name="Zhang J.S."/>
            <person name="Tsai W.C."/>
            <person name="Van de Peer Y."/>
            <person name="Liu Z.J."/>
        </authorList>
    </citation>
    <scope>NUCLEOTIDE SEQUENCE</scope>
    <source>
        <strain evidence="9">SCP</strain>
    </source>
</reference>
<dbReference type="EC" id="2.3.2.27" evidence="3"/>
<dbReference type="GO" id="GO:0005524">
    <property type="term" value="F:ATP binding"/>
    <property type="evidence" value="ECO:0007669"/>
    <property type="project" value="InterPro"/>
</dbReference>
<dbReference type="SUPFAM" id="SSF57850">
    <property type="entry name" value="RING/U-box"/>
    <property type="match status" value="1"/>
</dbReference>
<evidence type="ECO:0000256" key="4">
    <source>
        <dbReference type="ARBA" id="ARBA00022679"/>
    </source>
</evidence>
<keyword evidence="6" id="KW-0175">Coiled coil</keyword>
<reference evidence="9" key="2">
    <citation type="submission" date="2023-06" db="EMBL/GenBank/DDBJ databases">
        <authorList>
            <person name="Ma L."/>
            <person name="Liu K.-W."/>
            <person name="Li Z."/>
            <person name="Hsiao Y.-Y."/>
            <person name="Qi Y."/>
            <person name="Fu T."/>
            <person name="Tang G."/>
            <person name="Zhang D."/>
            <person name="Sun W.-H."/>
            <person name="Liu D.-K."/>
            <person name="Li Y."/>
            <person name="Chen G.-Z."/>
            <person name="Liu X.-D."/>
            <person name="Liao X.-Y."/>
            <person name="Jiang Y.-T."/>
            <person name="Yu X."/>
            <person name="Hao Y."/>
            <person name="Huang J."/>
            <person name="Zhao X.-W."/>
            <person name="Ke S."/>
            <person name="Chen Y.-Y."/>
            <person name="Wu W.-L."/>
            <person name="Hsu J.-L."/>
            <person name="Lin Y.-F."/>
            <person name="Huang M.-D."/>
            <person name="Li C.-Y."/>
            <person name="Huang L."/>
            <person name="Wang Z.-W."/>
            <person name="Zhao X."/>
            <person name="Zhong W.-Y."/>
            <person name="Peng D.-H."/>
            <person name="Ahmad S."/>
            <person name="Lan S."/>
            <person name="Zhang J.-S."/>
            <person name="Tsai W.-C."/>
            <person name="Van De Peer Y."/>
            <person name="Liu Z.-J."/>
        </authorList>
    </citation>
    <scope>NUCLEOTIDE SEQUENCE</scope>
    <source>
        <strain evidence="9">SCP</strain>
        <tissue evidence="9">Leaves</tissue>
    </source>
</reference>
<evidence type="ECO:0000256" key="5">
    <source>
        <dbReference type="ARBA" id="ARBA00022786"/>
    </source>
</evidence>
<evidence type="ECO:0000256" key="6">
    <source>
        <dbReference type="SAM" id="Coils"/>
    </source>
</evidence>
<dbReference type="Pfam" id="PF04564">
    <property type="entry name" value="U-box"/>
    <property type="match status" value="1"/>
</dbReference>
<comment type="caution">
    <text evidence="9">The sequence shown here is derived from an EMBL/GenBank/DDBJ whole genome shotgun (WGS) entry which is preliminary data.</text>
</comment>
<dbReference type="PANTHER" id="PTHR45647">
    <property type="entry name" value="OS02G0152300 PROTEIN"/>
    <property type="match status" value="1"/>
</dbReference>
<dbReference type="GO" id="GO:0061630">
    <property type="term" value="F:ubiquitin protein ligase activity"/>
    <property type="evidence" value="ECO:0007669"/>
    <property type="project" value="UniProtKB-EC"/>
</dbReference>
<dbReference type="InterPro" id="IPR051348">
    <property type="entry name" value="U-box_ubiquitin_ligases"/>
</dbReference>
<dbReference type="InterPro" id="IPR000719">
    <property type="entry name" value="Prot_kinase_dom"/>
</dbReference>
<evidence type="ECO:0000256" key="3">
    <source>
        <dbReference type="ARBA" id="ARBA00012483"/>
    </source>
</evidence>
<dbReference type="PROSITE" id="PS50011">
    <property type="entry name" value="PROTEIN_KINASE_DOM"/>
    <property type="match status" value="1"/>
</dbReference>
<sequence>MDVQEGKVHVAVGKDLQEGLSTLEWALRRWSSQSISFVILLVNCSSKSLVDTPYGKLPASYVSEEKVKMFKASEDEKLSNLLSKYMVKSEVIRVEKTEEPVHKILIELVSKLHVTRLVMGITITKSSHWRMRSGISGSSYVHKNKPETCELFIVCGGRLLGEDDDRGGADARKKSKQGSIKGWLERISPRSLQLMVTSDKKEGQDFIEEDEVEEYFNRLLLAAQSLNSDGNAVSLGEFSPIGSAPELELVDANMSERIEAQVNEERAAQLALKRELDATTEALREAESDTGGVVRELERARDARADLERELLSRATECERVRARLEEAARATREEAREVEEARRRRDALCGRVELMKARESGAKSDGRLDYCYREFSADEVREATDNFSERARVAVGGEGMVYKGRINQTTVAIAFKNAFGRQSLEEFKNQMETLCQIRHPHVVTMIGACAERRCVVFEYMHNGSLQEILSGDPHKPSLVWHARVRIAAEVASAVAFLHSSSSTTTGRGGLHPSRILLDRNLVAKIACPIRDGGGGDEADDVAAFGELVTWLMEVGREGEGEWPREVEEGMEMVGGRCKSGGVTAMEAAEEMEGLRRRSVEVLEEAEEVVVEDGDPPSAFLCPIFREVMKNPYIAADGFSYEEEAIEEWLHSGHETSPMTNLRLKHKDLTPNHTLRSLINDWISRSPAPP</sequence>
<dbReference type="Pfam" id="PF07714">
    <property type="entry name" value="PK_Tyr_Ser-Thr"/>
    <property type="match status" value="1"/>
</dbReference>
<dbReference type="GO" id="GO:0016567">
    <property type="term" value="P:protein ubiquitination"/>
    <property type="evidence" value="ECO:0007669"/>
    <property type="project" value="InterPro"/>
</dbReference>
<dbReference type="Proteomes" id="UP001179952">
    <property type="component" value="Unassembled WGS sequence"/>
</dbReference>
<keyword evidence="5" id="KW-0833">Ubl conjugation pathway</keyword>
<evidence type="ECO:0000256" key="1">
    <source>
        <dbReference type="ARBA" id="ARBA00000900"/>
    </source>
</evidence>
<comment type="pathway">
    <text evidence="2">Protein modification; protein ubiquitination.</text>
</comment>
<dbReference type="InterPro" id="IPR003613">
    <property type="entry name" value="Ubox_domain"/>
</dbReference>
<dbReference type="AlphaFoldDB" id="A0AAV9BEI0"/>
<dbReference type="Gene3D" id="3.30.40.10">
    <property type="entry name" value="Zinc/RING finger domain, C3HC4 (zinc finger)"/>
    <property type="match status" value="1"/>
</dbReference>
<dbReference type="InterPro" id="IPR011009">
    <property type="entry name" value="Kinase-like_dom_sf"/>
</dbReference>
<keyword evidence="10" id="KW-1185">Reference proteome</keyword>
<dbReference type="EMBL" id="JAUJYN010000003">
    <property type="protein sequence ID" value="KAK1274816.1"/>
    <property type="molecule type" value="Genomic_DNA"/>
</dbReference>